<dbReference type="SMART" id="SM00729">
    <property type="entry name" value="Elp3"/>
    <property type="match status" value="1"/>
</dbReference>
<dbReference type="AlphaFoldDB" id="A0A9D8KJY4"/>
<evidence type="ECO:0000256" key="4">
    <source>
        <dbReference type="ARBA" id="ARBA00022679"/>
    </source>
</evidence>
<gene>
    <name evidence="11" type="ORF">JW984_16730</name>
</gene>
<dbReference type="InterPro" id="IPR006638">
    <property type="entry name" value="Elp3/MiaA/NifB-like_rSAM"/>
</dbReference>
<organism evidence="11 12">
    <name type="scientific">Candidatus Zymogenus saltonus</name>
    <dbReference type="NCBI Taxonomy" id="2844893"/>
    <lineage>
        <taxon>Bacteria</taxon>
        <taxon>Deltaproteobacteria</taxon>
        <taxon>Candidatus Zymogenia</taxon>
        <taxon>Candidatus Zymogeniales</taxon>
        <taxon>Candidatus Zymogenaceae</taxon>
        <taxon>Candidatus Zymogenus</taxon>
    </lineage>
</organism>
<protein>
    <submittedName>
        <fullName evidence="11">B12-binding domain-containing radical SAM protein</fullName>
    </submittedName>
</protein>
<dbReference type="GO" id="GO:0031419">
    <property type="term" value="F:cobalamin binding"/>
    <property type="evidence" value="ECO:0007669"/>
    <property type="project" value="InterPro"/>
</dbReference>
<dbReference type="InterPro" id="IPR006158">
    <property type="entry name" value="Cobalamin-bd"/>
</dbReference>
<dbReference type="SFLD" id="SFLDS00029">
    <property type="entry name" value="Radical_SAM"/>
    <property type="match status" value="1"/>
</dbReference>
<evidence type="ECO:0000259" key="10">
    <source>
        <dbReference type="PROSITE" id="PS51918"/>
    </source>
</evidence>
<dbReference type="SFLD" id="SFLDG01123">
    <property type="entry name" value="methyltransferase_(Class_B)"/>
    <property type="match status" value="1"/>
</dbReference>
<dbReference type="PROSITE" id="PS51918">
    <property type="entry name" value="RADICAL_SAM"/>
    <property type="match status" value="1"/>
</dbReference>
<dbReference type="SUPFAM" id="SSF102114">
    <property type="entry name" value="Radical SAM enzymes"/>
    <property type="match status" value="1"/>
</dbReference>
<dbReference type="PROSITE" id="PS51332">
    <property type="entry name" value="B12_BINDING"/>
    <property type="match status" value="1"/>
</dbReference>
<evidence type="ECO:0000256" key="6">
    <source>
        <dbReference type="ARBA" id="ARBA00022723"/>
    </source>
</evidence>
<dbReference type="CDD" id="cd01335">
    <property type="entry name" value="Radical_SAM"/>
    <property type="match status" value="1"/>
</dbReference>
<dbReference type="PANTHER" id="PTHR43409">
    <property type="entry name" value="ANAEROBIC MAGNESIUM-PROTOPORPHYRIN IX MONOMETHYL ESTER CYCLASE-RELATED"/>
    <property type="match status" value="1"/>
</dbReference>
<comment type="cofactor">
    <cofactor evidence="1">
        <name>[4Fe-4S] cluster</name>
        <dbReference type="ChEBI" id="CHEBI:49883"/>
    </cofactor>
</comment>
<dbReference type="SFLD" id="SFLDG01082">
    <property type="entry name" value="B12-binding_domain_containing"/>
    <property type="match status" value="1"/>
</dbReference>
<dbReference type="PROSITE" id="PS01278">
    <property type="entry name" value="MTTASE_RADICAL"/>
    <property type="match status" value="1"/>
</dbReference>
<proteinExistence type="predicted"/>
<dbReference type="InterPro" id="IPR007197">
    <property type="entry name" value="rSAM"/>
</dbReference>
<keyword evidence="5" id="KW-0949">S-adenosyl-L-methionine</keyword>
<keyword evidence="4" id="KW-0808">Transferase</keyword>
<reference evidence="11" key="2">
    <citation type="submission" date="2021-01" db="EMBL/GenBank/DDBJ databases">
        <authorList>
            <person name="Hahn C.R."/>
            <person name="Youssef N.H."/>
            <person name="Elshahed M."/>
        </authorList>
    </citation>
    <scope>NUCLEOTIDE SEQUENCE</scope>
    <source>
        <strain evidence="11">Zod_Metabat.24</strain>
    </source>
</reference>
<comment type="caution">
    <text evidence="11">The sequence shown here is derived from an EMBL/GenBank/DDBJ whole genome shotgun (WGS) entry which is preliminary data.</text>
</comment>
<evidence type="ECO:0000256" key="1">
    <source>
        <dbReference type="ARBA" id="ARBA00001966"/>
    </source>
</evidence>
<evidence type="ECO:0000256" key="5">
    <source>
        <dbReference type="ARBA" id="ARBA00022691"/>
    </source>
</evidence>
<feature type="domain" description="Radical SAM core" evidence="10">
    <location>
        <begin position="174"/>
        <end position="395"/>
    </location>
</feature>
<dbReference type="InterPro" id="IPR020612">
    <property type="entry name" value="Methylthiotransferase_CS"/>
</dbReference>
<keyword evidence="6" id="KW-0479">Metal-binding</keyword>
<dbReference type="InterPro" id="IPR034466">
    <property type="entry name" value="Methyltransferase_Class_B"/>
</dbReference>
<dbReference type="InterPro" id="IPR051198">
    <property type="entry name" value="BchE-like"/>
</dbReference>
<dbReference type="InterPro" id="IPR023404">
    <property type="entry name" value="rSAM_horseshoe"/>
</dbReference>
<feature type="domain" description="B12-binding" evidence="9">
    <location>
        <begin position="1"/>
        <end position="131"/>
    </location>
</feature>
<keyword evidence="2" id="KW-0004">4Fe-4S</keyword>
<dbReference type="GO" id="GO:0003824">
    <property type="term" value="F:catalytic activity"/>
    <property type="evidence" value="ECO:0007669"/>
    <property type="project" value="InterPro"/>
</dbReference>
<evidence type="ECO:0000313" key="11">
    <source>
        <dbReference type="EMBL" id="MBN1574843.1"/>
    </source>
</evidence>
<keyword evidence="8" id="KW-0411">Iron-sulfur</keyword>
<dbReference type="Gene3D" id="3.80.30.20">
    <property type="entry name" value="tm_1862 like domain"/>
    <property type="match status" value="1"/>
</dbReference>
<evidence type="ECO:0000256" key="8">
    <source>
        <dbReference type="ARBA" id="ARBA00023014"/>
    </source>
</evidence>
<evidence type="ECO:0000256" key="7">
    <source>
        <dbReference type="ARBA" id="ARBA00023004"/>
    </source>
</evidence>
<dbReference type="CDD" id="cd02068">
    <property type="entry name" value="radical_SAM_B12_BD"/>
    <property type="match status" value="1"/>
</dbReference>
<dbReference type="GO" id="GO:0005829">
    <property type="term" value="C:cytosol"/>
    <property type="evidence" value="ECO:0007669"/>
    <property type="project" value="TreeGrafter"/>
</dbReference>
<accession>A0A9D8KJY4</accession>
<keyword evidence="7" id="KW-0408">Iron</keyword>
<evidence type="ECO:0000256" key="2">
    <source>
        <dbReference type="ARBA" id="ARBA00022485"/>
    </source>
</evidence>
<dbReference type="Gene3D" id="3.40.50.280">
    <property type="entry name" value="Cobalamin-binding domain"/>
    <property type="match status" value="1"/>
</dbReference>
<dbReference type="Pfam" id="PF04055">
    <property type="entry name" value="Radical_SAM"/>
    <property type="match status" value="1"/>
</dbReference>
<evidence type="ECO:0000259" key="9">
    <source>
        <dbReference type="PROSITE" id="PS51332"/>
    </source>
</evidence>
<dbReference type="InterPro" id="IPR058240">
    <property type="entry name" value="rSAM_sf"/>
</dbReference>
<evidence type="ECO:0000256" key="3">
    <source>
        <dbReference type="ARBA" id="ARBA00022603"/>
    </source>
</evidence>
<dbReference type="GO" id="GO:0051539">
    <property type="term" value="F:4 iron, 4 sulfur cluster binding"/>
    <property type="evidence" value="ECO:0007669"/>
    <property type="project" value="UniProtKB-KW"/>
</dbReference>
<keyword evidence="3" id="KW-0489">Methyltransferase</keyword>
<dbReference type="EMBL" id="JAFGIX010000090">
    <property type="protein sequence ID" value="MBN1574843.1"/>
    <property type="molecule type" value="Genomic_DNA"/>
</dbReference>
<name>A0A9D8KJY4_9DELT</name>
<dbReference type="Pfam" id="PF02310">
    <property type="entry name" value="B12-binding"/>
    <property type="match status" value="1"/>
</dbReference>
<dbReference type="PANTHER" id="PTHR43409:SF7">
    <property type="entry name" value="BLL1977 PROTEIN"/>
    <property type="match status" value="1"/>
</dbReference>
<reference evidence="11" key="1">
    <citation type="journal article" date="2021" name="Environ. Microbiol.">
        <title>Genomic characterization of three novel Desulfobacterota classes expand the metabolic and phylogenetic diversity of the phylum.</title>
        <authorList>
            <person name="Murphy C.L."/>
            <person name="Biggerstaff J."/>
            <person name="Eichhorn A."/>
            <person name="Ewing E."/>
            <person name="Shahan R."/>
            <person name="Soriano D."/>
            <person name="Stewart S."/>
            <person name="VanMol K."/>
            <person name="Walker R."/>
            <person name="Walters P."/>
            <person name="Elshahed M.S."/>
            <person name="Youssef N.H."/>
        </authorList>
    </citation>
    <scope>NUCLEOTIDE SEQUENCE</scope>
    <source>
        <strain evidence="11">Zod_Metabat.24</strain>
    </source>
</reference>
<sequence length="511" mass="58465">MKITLIEPRSPDFHIFSLYPLPRLGVILLGTILKQRGHDVSVVVESMGEVPWDEVASSDLVGISTITSTAPRAYEMAESLNEIGVPTILGGPHVTFLAEEGISHADYVIRGEAEKSFPMFVEALSGERDMAKVPGLTYKLNGDILENPMEGEALSLDELPEPDFTLLGTHFFKKKGWTKRVIPMQTSRGCPYNCNFCSVTRMFGRKMRYRSLDAIIEELRKYDDKRNSIFFYDDNFVANPKRTKELLRRIIEEGFKFISSAQVRVDAGKDRELMRLMRDAGLKTVFIGLESVSPESLKKMNKSQTLEDMEEGLRGFREFGISVHGMFVFGFDQDEEKTFKETVRFARRNAVDSVQFLILTPLPGTPVYKEIEEDGRIIIKDWSFYDGHHVVFSPKRVDPYCLQRAQIRGHRRFYSTLEVIRRFYRFDFFNAMIAAYAKRLSSTWVKENKLYLKVIKFLKPSAEYILSIDLRRKGTDVKEAITEALERASIKVRRAASMKYPAGSKPTTPKG</sequence>
<dbReference type="GO" id="GO:0046872">
    <property type="term" value="F:metal ion binding"/>
    <property type="evidence" value="ECO:0007669"/>
    <property type="project" value="UniProtKB-KW"/>
</dbReference>
<dbReference type="Proteomes" id="UP000809273">
    <property type="component" value="Unassembled WGS sequence"/>
</dbReference>
<evidence type="ECO:0000313" key="12">
    <source>
        <dbReference type="Proteomes" id="UP000809273"/>
    </source>
</evidence>